<name>A0A3E2B0M3_9FIRM</name>
<feature type="domain" description="Tyr recombinase" evidence="2">
    <location>
        <begin position="1"/>
        <end position="60"/>
    </location>
</feature>
<protein>
    <submittedName>
        <fullName evidence="3">Integrase</fullName>
    </submittedName>
</protein>
<keyword evidence="4" id="KW-1185">Reference proteome</keyword>
<dbReference type="Gene3D" id="1.10.443.10">
    <property type="entry name" value="Intergrase catalytic core"/>
    <property type="match status" value="1"/>
</dbReference>
<sequence length="65" mass="7412">AGVGERKVFPHNFRHLFARAFYSLEKDMAKLADLLGHASVETTRIYIMESGAEHKRQVERLGLVI</sequence>
<dbReference type="InterPro" id="IPR011010">
    <property type="entry name" value="DNA_brk_join_enz"/>
</dbReference>
<evidence type="ECO:0000259" key="2">
    <source>
        <dbReference type="PROSITE" id="PS51898"/>
    </source>
</evidence>
<dbReference type="GO" id="GO:0003677">
    <property type="term" value="F:DNA binding"/>
    <property type="evidence" value="ECO:0007669"/>
    <property type="project" value="InterPro"/>
</dbReference>
<dbReference type="SUPFAM" id="SSF56349">
    <property type="entry name" value="DNA breaking-rejoining enzymes"/>
    <property type="match status" value="1"/>
</dbReference>
<reference evidence="3 4" key="1">
    <citation type="submission" date="2018-07" db="EMBL/GenBank/DDBJ databases">
        <title>GABA Modulating Bacteria of the Human Gut Microbiota.</title>
        <authorList>
            <person name="Strandwitz P."/>
            <person name="Kim K.H."/>
            <person name="Terekhova D."/>
            <person name="Liu J.K."/>
            <person name="Sharma A."/>
            <person name="Levering J."/>
            <person name="Mcdonald D."/>
            <person name="Dietrich D."/>
            <person name="Ramadhar T.R."/>
            <person name="Lekbua A."/>
            <person name="Mroue N."/>
            <person name="Liston C."/>
            <person name="Stewart E.J."/>
            <person name="Dubin M.J."/>
            <person name="Zengler K."/>
            <person name="Knight R."/>
            <person name="Gilbert J.A."/>
            <person name="Clardy J."/>
            <person name="Lewis K."/>
        </authorList>
    </citation>
    <scope>NUCLEOTIDE SEQUENCE [LARGE SCALE GENOMIC DNA]</scope>
    <source>
        <strain evidence="3 4">KLE1738</strain>
    </source>
</reference>
<dbReference type="AlphaFoldDB" id="A0A3E2B0M3"/>
<feature type="non-terminal residue" evidence="3">
    <location>
        <position position="1"/>
    </location>
</feature>
<dbReference type="GeneID" id="97996464"/>
<dbReference type="PROSITE" id="PS51898">
    <property type="entry name" value="TYR_RECOMBINASE"/>
    <property type="match status" value="1"/>
</dbReference>
<evidence type="ECO:0000313" key="3">
    <source>
        <dbReference type="EMBL" id="RFT05555.1"/>
    </source>
</evidence>
<evidence type="ECO:0000256" key="1">
    <source>
        <dbReference type="ARBA" id="ARBA00023172"/>
    </source>
</evidence>
<dbReference type="GO" id="GO:0015074">
    <property type="term" value="P:DNA integration"/>
    <property type="evidence" value="ECO:0007669"/>
    <property type="project" value="InterPro"/>
</dbReference>
<dbReference type="Pfam" id="PF00589">
    <property type="entry name" value="Phage_integrase"/>
    <property type="match status" value="1"/>
</dbReference>
<dbReference type="EMBL" id="QQRQ01000059">
    <property type="protein sequence ID" value="RFT05555.1"/>
    <property type="molecule type" value="Genomic_DNA"/>
</dbReference>
<dbReference type="Proteomes" id="UP000260649">
    <property type="component" value="Unassembled WGS sequence"/>
</dbReference>
<dbReference type="RefSeq" id="WP_148881889.1">
    <property type="nucleotide sequence ID" value="NZ_QIML01000059.1"/>
</dbReference>
<dbReference type="GO" id="GO:0006310">
    <property type="term" value="P:DNA recombination"/>
    <property type="evidence" value="ECO:0007669"/>
    <property type="project" value="UniProtKB-KW"/>
</dbReference>
<accession>A0A3E2B0M3</accession>
<gene>
    <name evidence="3" type="ORF">DV520_12075</name>
</gene>
<comment type="caution">
    <text evidence="3">The sequence shown here is derived from an EMBL/GenBank/DDBJ whole genome shotgun (WGS) entry which is preliminary data.</text>
</comment>
<dbReference type="InterPro" id="IPR013762">
    <property type="entry name" value="Integrase-like_cat_sf"/>
</dbReference>
<organism evidence="3 4">
    <name type="scientific">Evtepia gabavorous</name>
    <dbReference type="NCBI Taxonomy" id="2211183"/>
    <lineage>
        <taxon>Bacteria</taxon>
        <taxon>Bacillati</taxon>
        <taxon>Bacillota</taxon>
        <taxon>Clostridia</taxon>
        <taxon>Eubacteriales</taxon>
        <taxon>Evtepia</taxon>
    </lineage>
</organism>
<proteinExistence type="predicted"/>
<dbReference type="OrthoDB" id="9801717at2"/>
<dbReference type="InterPro" id="IPR002104">
    <property type="entry name" value="Integrase_catalytic"/>
</dbReference>
<keyword evidence="1" id="KW-0233">DNA recombination</keyword>
<evidence type="ECO:0000313" key="4">
    <source>
        <dbReference type="Proteomes" id="UP000260649"/>
    </source>
</evidence>